<dbReference type="AlphaFoldDB" id="A0A498PXL3"/>
<sequence>MSPTANAALKKPLLLAPVALPKDQAPSSNPVALAELLGPRATARPPKVESACAVPSCTSCRPLNDTLRFTGFRNSAVLALLTAAMVPFALP</sequence>
<name>A0A498PXL3_9MYCO</name>
<gene>
    <name evidence="1" type="ORF">LAUMK136_01415</name>
</gene>
<keyword evidence="2" id="KW-1185">Reference proteome</keyword>
<evidence type="ECO:0000313" key="2">
    <source>
        <dbReference type="Proteomes" id="UP000273307"/>
    </source>
</evidence>
<organism evidence="1 2">
    <name type="scientific">Mycobacterium attenuatum</name>
    <dbReference type="NCBI Taxonomy" id="2341086"/>
    <lineage>
        <taxon>Bacteria</taxon>
        <taxon>Bacillati</taxon>
        <taxon>Actinomycetota</taxon>
        <taxon>Actinomycetes</taxon>
        <taxon>Mycobacteriales</taxon>
        <taxon>Mycobacteriaceae</taxon>
        <taxon>Mycobacterium</taxon>
    </lineage>
</organism>
<dbReference type="EMBL" id="UPHP01000035">
    <property type="protein sequence ID" value="VBA36470.1"/>
    <property type="molecule type" value="Genomic_DNA"/>
</dbReference>
<accession>A0A498PXL3</accession>
<dbReference type="Proteomes" id="UP000273307">
    <property type="component" value="Unassembled WGS sequence"/>
</dbReference>
<reference evidence="1 2" key="1">
    <citation type="submission" date="2018-09" db="EMBL/GenBank/DDBJ databases">
        <authorList>
            <person name="Tagini F."/>
        </authorList>
    </citation>
    <scope>NUCLEOTIDE SEQUENCE [LARGE SCALE GENOMIC DNA]</scope>
    <source>
        <strain evidence="1 2">MK136</strain>
    </source>
</reference>
<evidence type="ECO:0000313" key="1">
    <source>
        <dbReference type="EMBL" id="VBA36470.1"/>
    </source>
</evidence>
<proteinExistence type="predicted"/>
<protein>
    <submittedName>
        <fullName evidence="1">Uncharacterized protein</fullName>
    </submittedName>
</protein>